<evidence type="ECO:0000313" key="3">
    <source>
        <dbReference type="Proteomes" id="UP001500929"/>
    </source>
</evidence>
<feature type="region of interest" description="Disordered" evidence="1">
    <location>
        <begin position="27"/>
        <end position="101"/>
    </location>
</feature>
<dbReference type="Proteomes" id="UP001500929">
    <property type="component" value="Unassembled WGS sequence"/>
</dbReference>
<keyword evidence="3" id="KW-1185">Reference proteome</keyword>
<proteinExistence type="predicted"/>
<reference evidence="2 3" key="1">
    <citation type="journal article" date="2019" name="Int. J. Syst. Evol. Microbiol.">
        <title>The Global Catalogue of Microorganisms (GCM) 10K type strain sequencing project: providing services to taxonomists for standard genome sequencing and annotation.</title>
        <authorList>
            <consortium name="The Broad Institute Genomics Platform"/>
            <consortium name="The Broad Institute Genome Sequencing Center for Infectious Disease"/>
            <person name="Wu L."/>
            <person name="Ma J."/>
        </authorList>
    </citation>
    <scope>NUCLEOTIDE SEQUENCE [LARGE SCALE GENOMIC DNA]</scope>
    <source>
        <strain evidence="2 3">JCM 16117</strain>
    </source>
</reference>
<feature type="compositionally biased region" description="Low complexity" evidence="1">
    <location>
        <begin position="43"/>
        <end position="60"/>
    </location>
</feature>
<protein>
    <submittedName>
        <fullName evidence="2">Uncharacterized protein</fullName>
    </submittedName>
</protein>
<organism evidence="2 3">
    <name type="scientific">Herbiconiux moechotypicola</name>
    <dbReference type="NCBI Taxonomy" id="637393"/>
    <lineage>
        <taxon>Bacteria</taxon>
        <taxon>Bacillati</taxon>
        <taxon>Actinomycetota</taxon>
        <taxon>Actinomycetes</taxon>
        <taxon>Micrococcales</taxon>
        <taxon>Microbacteriaceae</taxon>
        <taxon>Herbiconiux</taxon>
    </lineage>
</organism>
<name>A0ABN3DY63_9MICO</name>
<comment type="caution">
    <text evidence="2">The sequence shown here is derived from an EMBL/GenBank/DDBJ whole genome shotgun (WGS) entry which is preliminary data.</text>
</comment>
<evidence type="ECO:0000313" key="2">
    <source>
        <dbReference type="EMBL" id="GAA2244294.1"/>
    </source>
</evidence>
<sequence length="101" mass="9757">MRAGAAPGAAAVGVRVDAPVTRTCVAPADVGPGTEAAAEDPEAVSTGAAAATDGAATVEGTADEGATDSRNRPQASSIGSPPGRNDEKTTRAVSGIPLHHL</sequence>
<gene>
    <name evidence="2" type="ORF">GCM10009851_31950</name>
</gene>
<accession>A0ABN3DY63</accession>
<evidence type="ECO:0000256" key="1">
    <source>
        <dbReference type="SAM" id="MobiDB-lite"/>
    </source>
</evidence>
<dbReference type="EMBL" id="BAAAQY010000010">
    <property type="protein sequence ID" value="GAA2244294.1"/>
    <property type="molecule type" value="Genomic_DNA"/>
</dbReference>